<accession>M5GA86</accession>
<dbReference type="AlphaFoldDB" id="M5GA86"/>
<reference evidence="1 2" key="1">
    <citation type="journal article" date="2012" name="Science">
        <title>The Paleozoic origin of enzymatic lignin decomposition reconstructed from 31 fungal genomes.</title>
        <authorList>
            <person name="Floudas D."/>
            <person name="Binder M."/>
            <person name="Riley R."/>
            <person name="Barry K."/>
            <person name="Blanchette R.A."/>
            <person name="Henrissat B."/>
            <person name="Martinez A.T."/>
            <person name="Otillar R."/>
            <person name="Spatafora J.W."/>
            <person name="Yadav J.S."/>
            <person name="Aerts A."/>
            <person name="Benoit I."/>
            <person name="Boyd A."/>
            <person name="Carlson A."/>
            <person name="Copeland A."/>
            <person name="Coutinho P.M."/>
            <person name="de Vries R.P."/>
            <person name="Ferreira P."/>
            <person name="Findley K."/>
            <person name="Foster B."/>
            <person name="Gaskell J."/>
            <person name="Glotzer D."/>
            <person name="Gorecki P."/>
            <person name="Heitman J."/>
            <person name="Hesse C."/>
            <person name="Hori C."/>
            <person name="Igarashi K."/>
            <person name="Jurgens J.A."/>
            <person name="Kallen N."/>
            <person name="Kersten P."/>
            <person name="Kohler A."/>
            <person name="Kuees U."/>
            <person name="Kumar T.K.A."/>
            <person name="Kuo A."/>
            <person name="LaButti K."/>
            <person name="Larrondo L.F."/>
            <person name="Lindquist E."/>
            <person name="Ling A."/>
            <person name="Lombard V."/>
            <person name="Lucas S."/>
            <person name="Lundell T."/>
            <person name="Martin R."/>
            <person name="McLaughlin D.J."/>
            <person name="Morgenstern I."/>
            <person name="Morin E."/>
            <person name="Murat C."/>
            <person name="Nagy L.G."/>
            <person name="Nolan M."/>
            <person name="Ohm R.A."/>
            <person name="Patyshakuliyeva A."/>
            <person name="Rokas A."/>
            <person name="Ruiz-Duenas F.J."/>
            <person name="Sabat G."/>
            <person name="Salamov A."/>
            <person name="Samejima M."/>
            <person name="Schmutz J."/>
            <person name="Slot J.C."/>
            <person name="St John F."/>
            <person name="Stenlid J."/>
            <person name="Sun H."/>
            <person name="Sun S."/>
            <person name="Syed K."/>
            <person name="Tsang A."/>
            <person name="Wiebenga A."/>
            <person name="Young D."/>
            <person name="Pisabarro A."/>
            <person name="Eastwood D.C."/>
            <person name="Martin F."/>
            <person name="Cullen D."/>
            <person name="Grigoriev I.V."/>
            <person name="Hibbett D.S."/>
        </authorList>
    </citation>
    <scope>NUCLEOTIDE SEQUENCE [LARGE SCALE GENOMIC DNA]</scope>
    <source>
        <strain evidence="1 2">DJM-731 SS1</strain>
    </source>
</reference>
<sequence length="227" mass="24961">MNSVQMMTPLQALSHDLNTLALNEHTLLPWDVKPFPSSSSSSSSGSGTHTPAYPSVAAAFEQDVAYAPIYDEYSETGRVHALLLERERLSALMLAGSSPAFSRSGKHDYADTNVSISAAGRTLIIKHWLIAHPTLTVGLQDIIYILPAKCVVPAHGITAWGVGETGVSWARDVRRTDPGTKEYERSYVCKFRAPAGEGRESREWYAGFTVENPDRFVEVLEDTWYGD</sequence>
<keyword evidence="2" id="KW-1185">Reference proteome</keyword>
<organism evidence="1 2">
    <name type="scientific">Dacryopinax primogenitus (strain DJM 731)</name>
    <name type="common">Brown rot fungus</name>
    <dbReference type="NCBI Taxonomy" id="1858805"/>
    <lineage>
        <taxon>Eukaryota</taxon>
        <taxon>Fungi</taxon>
        <taxon>Dikarya</taxon>
        <taxon>Basidiomycota</taxon>
        <taxon>Agaricomycotina</taxon>
        <taxon>Dacrymycetes</taxon>
        <taxon>Dacrymycetales</taxon>
        <taxon>Dacrymycetaceae</taxon>
        <taxon>Dacryopinax</taxon>
    </lineage>
</organism>
<gene>
    <name evidence="1" type="ORF">DACRYDRAFT_113414</name>
</gene>
<name>M5GA86_DACPD</name>
<protein>
    <submittedName>
        <fullName evidence="1">Uncharacterized protein</fullName>
    </submittedName>
</protein>
<proteinExistence type="predicted"/>
<dbReference type="OrthoDB" id="3364144at2759"/>
<dbReference type="EMBL" id="JH795856">
    <property type="protein sequence ID" value="EJU05240.1"/>
    <property type="molecule type" value="Genomic_DNA"/>
</dbReference>
<dbReference type="GeneID" id="63684687"/>
<dbReference type="RefSeq" id="XP_040632134.1">
    <property type="nucleotide sequence ID" value="XM_040769625.1"/>
</dbReference>
<dbReference type="HOGENOM" id="CLU_1219660_0_0_1"/>
<evidence type="ECO:0000313" key="1">
    <source>
        <dbReference type="EMBL" id="EJU05240.1"/>
    </source>
</evidence>
<dbReference type="Proteomes" id="UP000030653">
    <property type="component" value="Unassembled WGS sequence"/>
</dbReference>
<evidence type="ECO:0000313" key="2">
    <source>
        <dbReference type="Proteomes" id="UP000030653"/>
    </source>
</evidence>